<dbReference type="Pfam" id="PF00766">
    <property type="entry name" value="ETF_alpha"/>
    <property type="match status" value="1"/>
</dbReference>
<comment type="similarity">
    <text evidence="1">Belongs to the ETF alpha-subunit/FixB family.</text>
</comment>
<dbReference type="SUPFAM" id="SSF52467">
    <property type="entry name" value="DHS-like NAD/FAD-binding domain"/>
    <property type="match status" value="1"/>
</dbReference>
<dbReference type="GO" id="GO:0009055">
    <property type="term" value="F:electron transfer activity"/>
    <property type="evidence" value="ECO:0007669"/>
    <property type="project" value="InterPro"/>
</dbReference>
<evidence type="ECO:0000313" key="5">
    <source>
        <dbReference type="EMBL" id="CCO50110.1"/>
    </source>
</evidence>
<dbReference type="PANTHER" id="PTHR43153">
    <property type="entry name" value="ELECTRON TRANSFER FLAVOPROTEIN ALPHA"/>
    <property type="match status" value="1"/>
</dbReference>
<keyword evidence="3" id="KW-0274">FAD</keyword>
<dbReference type="Proteomes" id="UP000018211">
    <property type="component" value="Unassembled WGS sequence"/>
</dbReference>
<dbReference type="InterPro" id="IPR014731">
    <property type="entry name" value="ETF_asu_C"/>
</dbReference>
<dbReference type="GO" id="GO:0050660">
    <property type="term" value="F:flavin adenine dinucleotide binding"/>
    <property type="evidence" value="ECO:0007669"/>
    <property type="project" value="InterPro"/>
</dbReference>
<dbReference type="RefSeq" id="WP_022614006.1">
    <property type="nucleotide sequence ID" value="NZ_LK391965.1"/>
</dbReference>
<evidence type="ECO:0000313" key="6">
    <source>
        <dbReference type="Proteomes" id="UP000018211"/>
    </source>
</evidence>
<name>A0AAV2W010_9VIBR</name>
<comment type="caution">
    <text evidence="5">The sequence shown here is derived from an EMBL/GenBank/DDBJ whole genome shotgun (WGS) entry which is preliminary data.</text>
</comment>
<protein>
    <submittedName>
        <fullName evidence="5">Electron transfer flavoprotein alpha subunit</fullName>
    </submittedName>
</protein>
<dbReference type="InterPro" id="IPR014729">
    <property type="entry name" value="Rossmann-like_a/b/a_fold"/>
</dbReference>
<dbReference type="InterPro" id="IPR001308">
    <property type="entry name" value="ETF_a/FixB"/>
</dbReference>
<dbReference type="PIRSF" id="PIRSF000089">
    <property type="entry name" value="Electra_flavoP_a"/>
    <property type="match status" value="1"/>
</dbReference>
<feature type="binding site" evidence="3">
    <location>
        <position position="207"/>
    </location>
    <ligand>
        <name>FAD</name>
        <dbReference type="ChEBI" id="CHEBI:57692"/>
    </ligand>
</feature>
<feature type="binding site" evidence="3">
    <location>
        <begin position="263"/>
        <end position="270"/>
    </location>
    <ligand>
        <name>FAD</name>
        <dbReference type="ChEBI" id="CHEBI:57692"/>
    </ligand>
</feature>
<gene>
    <name evidence="5" type="ORF">VIBNISOn1_970134</name>
</gene>
<dbReference type="EMBL" id="CAOF01000194">
    <property type="protein sequence ID" value="CCO50110.1"/>
    <property type="molecule type" value="Genomic_DNA"/>
</dbReference>
<feature type="binding site" evidence="3">
    <location>
        <position position="284"/>
    </location>
    <ligand>
        <name>FAD</name>
        <dbReference type="ChEBI" id="CHEBI:57692"/>
    </ligand>
</feature>
<dbReference type="AlphaFoldDB" id="A0AAV2W010"/>
<reference evidence="5 6" key="1">
    <citation type="journal article" date="2013" name="ISME J.">
        <title>Comparative genomics of pathogenic lineages of Vibrio nigripulchritudo identifies virulence-associated traits.</title>
        <authorList>
            <person name="Goudenege D."/>
            <person name="Labreuche Y."/>
            <person name="Krin E."/>
            <person name="Ansquer D."/>
            <person name="Mangenot S."/>
            <person name="Calteau A."/>
            <person name="Medigue C."/>
            <person name="Mazel D."/>
            <person name="Polz M.F."/>
            <person name="Le Roux F."/>
        </authorList>
    </citation>
    <scope>NUCLEOTIDE SEQUENCE [LARGE SCALE GENOMIC DNA]</scope>
    <source>
        <strain evidence="5 6">SOn1</strain>
    </source>
</reference>
<comment type="cofactor">
    <cofactor evidence="3">
        <name>FAD</name>
        <dbReference type="ChEBI" id="CHEBI:57692"/>
    </cofactor>
    <text evidence="3">Binds 1 FAD per dimer.</text>
</comment>
<dbReference type="Gene3D" id="3.40.50.1220">
    <property type="entry name" value="TPP-binding domain"/>
    <property type="match status" value="1"/>
</dbReference>
<keyword evidence="2" id="KW-0813">Transport</keyword>
<evidence type="ECO:0000256" key="1">
    <source>
        <dbReference type="ARBA" id="ARBA00005817"/>
    </source>
</evidence>
<dbReference type="SMART" id="SM00893">
    <property type="entry name" value="ETF"/>
    <property type="match status" value="1"/>
</dbReference>
<dbReference type="PANTHER" id="PTHR43153:SF1">
    <property type="entry name" value="ELECTRON TRANSFER FLAVOPROTEIN SUBUNIT ALPHA, MITOCHONDRIAL"/>
    <property type="match status" value="1"/>
</dbReference>
<keyword evidence="2" id="KW-0249">Electron transport</keyword>
<evidence type="ECO:0000256" key="2">
    <source>
        <dbReference type="ARBA" id="ARBA00022982"/>
    </source>
</evidence>
<feature type="binding site" evidence="3">
    <location>
        <begin position="246"/>
        <end position="250"/>
    </location>
    <ligand>
        <name>FAD</name>
        <dbReference type="ChEBI" id="CHEBI:57692"/>
    </ligand>
</feature>
<dbReference type="InterPro" id="IPR029035">
    <property type="entry name" value="DHS-like_NAD/FAD-binding_dom"/>
</dbReference>
<evidence type="ECO:0000256" key="3">
    <source>
        <dbReference type="PIRSR" id="PIRSR000089-1"/>
    </source>
</evidence>
<evidence type="ECO:0000259" key="4">
    <source>
        <dbReference type="SMART" id="SM00893"/>
    </source>
</evidence>
<keyword evidence="3" id="KW-0285">Flavoprotein</keyword>
<feature type="domain" description="Electron transfer flavoprotein alpha/beta-subunit N-terminal" evidence="4">
    <location>
        <begin position="3"/>
        <end position="183"/>
    </location>
</feature>
<dbReference type="SUPFAM" id="SSF52402">
    <property type="entry name" value="Adenine nucleotide alpha hydrolases-like"/>
    <property type="match status" value="1"/>
</dbReference>
<accession>A0AAV2W010</accession>
<sequence length="318" mass="33351">MQSLILIEHDSGRVADSSLELIQMASHLNHEVTALVCAQDREAVSTIASQLPVVSQLLAVENPLFANYLSGEVMVCLNQVVEHVQPDLVLLSYSTAGVDLAGGVAHAQSIPLIAYALEMAIDGDALSVTSQVYGGKVLARNHVSLPAVVTVMPGAVKYEMEAGPTPEIVSFDVAGLGNSGIEFVGMLEPDSDGVDLTKAERIVCVGRALGGKEKLPVVEALAEALEAEVGGSRPVIDAGWLPKAHQVGKSGTKVKPKLYLMAGVSGAPEHLEGMQESDLIIALNSDEQAPIFNKAHYGAVCDMFNVLPALTERIKAGG</sequence>
<dbReference type="InterPro" id="IPR014730">
    <property type="entry name" value="ETF_a/b_N"/>
</dbReference>
<dbReference type="Gene3D" id="3.40.50.620">
    <property type="entry name" value="HUPs"/>
    <property type="match status" value="1"/>
</dbReference>
<dbReference type="GO" id="GO:0033539">
    <property type="term" value="P:fatty acid beta-oxidation using acyl-CoA dehydrogenase"/>
    <property type="evidence" value="ECO:0007669"/>
    <property type="project" value="TreeGrafter"/>
</dbReference>
<proteinExistence type="inferred from homology"/>
<feature type="binding site" evidence="3">
    <location>
        <begin position="232"/>
        <end position="233"/>
    </location>
    <ligand>
        <name>FAD</name>
        <dbReference type="ChEBI" id="CHEBI:57692"/>
    </ligand>
</feature>
<organism evidence="5 6">
    <name type="scientific">Vibrio nigripulchritudo SOn1</name>
    <dbReference type="NCBI Taxonomy" id="1238450"/>
    <lineage>
        <taxon>Bacteria</taxon>
        <taxon>Pseudomonadati</taxon>
        <taxon>Pseudomonadota</taxon>
        <taxon>Gammaproteobacteria</taxon>
        <taxon>Vibrionales</taxon>
        <taxon>Vibrionaceae</taxon>
        <taxon>Vibrio</taxon>
    </lineage>
</organism>
<dbReference type="Pfam" id="PF01012">
    <property type="entry name" value="ETF"/>
    <property type="match status" value="1"/>
</dbReference>